<keyword evidence="2" id="KW-1185">Reference proteome</keyword>
<dbReference type="EMBL" id="SLWN01000018">
    <property type="protein sequence ID" value="TCO17249.1"/>
    <property type="molecule type" value="Genomic_DNA"/>
</dbReference>
<reference evidence="1 2" key="1">
    <citation type="journal article" date="2015" name="Stand. Genomic Sci.">
        <title>Genomic Encyclopedia of Bacterial and Archaeal Type Strains, Phase III: the genomes of soil and plant-associated and newly described type strains.</title>
        <authorList>
            <person name="Whitman W.B."/>
            <person name="Woyke T."/>
            <person name="Klenk H.P."/>
            <person name="Zhou Y."/>
            <person name="Lilburn T.G."/>
            <person name="Beck B.J."/>
            <person name="De Vos P."/>
            <person name="Vandamme P."/>
            <person name="Eisen J.A."/>
            <person name="Garrity G."/>
            <person name="Hugenholtz P."/>
            <person name="Kyrpides N.C."/>
        </authorList>
    </citation>
    <scope>NUCLEOTIDE SEQUENCE [LARGE SCALE GENOMIC DNA]</scope>
    <source>
        <strain evidence="1 2">VKM Ac-2572</strain>
    </source>
</reference>
<evidence type="ECO:0000313" key="2">
    <source>
        <dbReference type="Proteomes" id="UP000294508"/>
    </source>
</evidence>
<name>A0A4R2GZM0_9ACTN</name>
<gene>
    <name evidence="1" type="ORF">EV652_11877</name>
</gene>
<comment type="caution">
    <text evidence="1">The sequence shown here is derived from an EMBL/GenBank/DDBJ whole genome shotgun (WGS) entry which is preliminary data.</text>
</comment>
<proteinExistence type="predicted"/>
<protein>
    <submittedName>
        <fullName evidence="1">Uncharacterized protein</fullName>
    </submittedName>
</protein>
<sequence>MGRIRSVADLTMDRSMTRRIANYLERPSTPYFD</sequence>
<dbReference type="AlphaFoldDB" id="A0A4R2GZM0"/>
<dbReference type="Proteomes" id="UP000294508">
    <property type="component" value="Unassembled WGS sequence"/>
</dbReference>
<organism evidence="1 2">
    <name type="scientific">Kribbella steppae</name>
    <dbReference type="NCBI Taxonomy" id="2512223"/>
    <lineage>
        <taxon>Bacteria</taxon>
        <taxon>Bacillati</taxon>
        <taxon>Actinomycetota</taxon>
        <taxon>Actinomycetes</taxon>
        <taxon>Propionibacteriales</taxon>
        <taxon>Kribbellaceae</taxon>
        <taxon>Kribbella</taxon>
    </lineage>
</organism>
<accession>A0A4R2GZM0</accession>
<evidence type="ECO:0000313" key="1">
    <source>
        <dbReference type="EMBL" id="TCO17249.1"/>
    </source>
</evidence>